<evidence type="ECO:0000256" key="2">
    <source>
        <dbReference type="SAM" id="SignalP"/>
    </source>
</evidence>
<keyword evidence="2" id="KW-0732">Signal</keyword>
<dbReference type="Proteomes" id="UP000574067">
    <property type="component" value="Unassembled WGS sequence"/>
</dbReference>
<evidence type="ECO:0000313" key="3">
    <source>
        <dbReference type="EMBL" id="NML18175.1"/>
    </source>
</evidence>
<protein>
    <submittedName>
        <fullName evidence="3">Uncharacterized protein</fullName>
    </submittedName>
</protein>
<accession>A0A848FH62</accession>
<gene>
    <name evidence="3" type="ORF">HHL10_24720</name>
</gene>
<dbReference type="AlphaFoldDB" id="A0A848FH62"/>
<dbReference type="EMBL" id="JABBFW010000028">
    <property type="protein sequence ID" value="NML18175.1"/>
    <property type="molecule type" value="Genomic_DNA"/>
</dbReference>
<dbReference type="RefSeq" id="WP_169163073.1">
    <property type="nucleotide sequence ID" value="NZ_JABBFW010000028.1"/>
</dbReference>
<evidence type="ECO:0000313" key="4">
    <source>
        <dbReference type="Proteomes" id="UP000574067"/>
    </source>
</evidence>
<feature type="chain" id="PRO_5032550797" evidence="2">
    <location>
        <begin position="39"/>
        <end position="249"/>
    </location>
</feature>
<feature type="signal peptide" evidence="2">
    <location>
        <begin position="1"/>
        <end position="38"/>
    </location>
</feature>
<evidence type="ECO:0000256" key="1">
    <source>
        <dbReference type="SAM" id="MobiDB-lite"/>
    </source>
</evidence>
<sequence>MLSLRRSIQRLLVAIPLVKSVVLPLLLMGNLLACPAHAAAEEPLPAPCIERVCVGAGLGSLLTLPWLQVNLPGPSTARMRGQRRIARALRGDAGAVNMVLTYWPWRWFNAPALQALASLSAVCEDMGYSWRPRSMLKGPAGSRLVVAFEPVPSAGPRQVFQVATITVQFAKDADAVQASRLRQELRERFEHYPSHPTEDKPAARWQPGREGQPSLTLYAPLLAPDQGGGLYLQPACKPEPVASATPGSS</sequence>
<proteinExistence type="predicted"/>
<keyword evidence="4" id="KW-1185">Reference proteome</keyword>
<feature type="region of interest" description="Disordered" evidence="1">
    <location>
        <begin position="188"/>
        <end position="211"/>
    </location>
</feature>
<name>A0A848FH62_9BURK</name>
<organism evidence="3 4">
    <name type="scientific">Azohydromonas caseinilytica</name>
    <dbReference type="NCBI Taxonomy" id="2728836"/>
    <lineage>
        <taxon>Bacteria</taxon>
        <taxon>Pseudomonadati</taxon>
        <taxon>Pseudomonadota</taxon>
        <taxon>Betaproteobacteria</taxon>
        <taxon>Burkholderiales</taxon>
        <taxon>Sphaerotilaceae</taxon>
        <taxon>Azohydromonas</taxon>
    </lineage>
</organism>
<comment type="caution">
    <text evidence="3">The sequence shown here is derived from an EMBL/GenBank/DDBJ whole genome shotgun (WGS) entry which is preliminary data.</text>
</comment>
<reference evidence="3 4" key="1">
    <citation type="submission" date="2020-04" db="EMBL/GenBank/DDBJ databases">
        <title>Azohydromonas sp. isolated from soil.</title>
        <authorList>
            <person name="Dahal R.H."/>
        </authorList>
    </citation>
    <scope>NUCLEOTIDE SEQUENCE [LARGE SCALE GENOMIC DNA]</scope>
    <source>
        <strain evidence="3 4">G-1-1-14</strain>
    </source>
</reference>
<feature type="compositionally biased region" description="Basic and acidic residues" evidence="1">
    <location>
        <begin position="188"/>
        <end position="202"/>
    </location>
</feature>